<reference evidence="6" key="1">
    <citation type="submission" date="2025-08" db="UniProtKB">
        <authorList>
            <consortium name="RefSeq"/>
        </authorList>
    </citation>
    <scope>IDENTIFICATION</scope>
    <source>
        <tissue evidence="6">Testes</tissue>
    </source>
</reference>
<dbReference type="InterPro" id="IPR036322">
    <property type="entry name" value="WD40_repeat_dom_sf"/>
</dbReference>
<comment type="subcellular location">
    <subcellularLocation>
        <location evidence="1">Nucleus</location>
    </subcellularLocation>
</comment>
<organism evidence="5 6">
    <name type="scientific">Saccoglossus kowalevskii</name>
    <name type="common">Acorn worm</name>
    <dbReference type="NCBI Taxonomy" id="10224"/>
    <lineage>
        <taxon>Eukaryota</taxon>
        <taxon>Metazoa</taxon>
        <taxon>Hemichordata</taxon>
        <taxon>Enteropneusta</taxon>
        <taxon>Harrimaniidae</taxon>
        <taxon>Saccoglossus</taxon>
    </lineage>
</organism>
<dbReference type="SUPFAM" id="SSF50978">
    <property type="entry name" value="WD40 repeat-like"/>
    <property type="match status" value="1"/>
</dbReference>
<keyword evidence="4" id="KW-0539">Nucleus</keyword>
<dbReference type="RefSeq" id="XP_006821126.1">
    <property type="nucleotide sequence ID" value="XM_006821063.1"/>
</dbReference>
<dbReference type="Proteomes" id="UP000694865">
    <property type="component" value="Unplaced"/>
</dbReference>
<evidence type="ECO:0000256" key="2">
    <source>
        <dbReference type="ARBA" id="ARBA00022574"/>
    </source>
</evidence>
<accession>A0ABM0MM85</accession>
<keyword evidence="3" id="KW-0677">Repeat</keyword>
<evidence type="ECO:0000256" key="4">
    <source>
        <dbReference type="ARBA" id="ARBA00023242"/>
    </source>
</evidence>
<dbReference type="InterPro" id="IPR015943">
    <property type="entry name" value="WD40/YVTN_repeat-like_dom_sf"/>
</dbReference>
<dbReference type="PANTHER" id="PTHR22652">
    <property type="entry name" value="NUCLEOPORIN NUP43"/>
    <property type="match status" value="1"/>
</dbReference>
<dbReference type="GeneID" id="102807075"/>
<evidence type="ECO:0000256" key="1">
    <source>
        <dbReference type="ARBA" id="ARBA00004123"/>
    </source>
</evidence>
<evidence type="ECO:0000313" key="5">
    <source>
        <dbReference type="Proteomes" id="UP000694865"/>
    </source>
</evidence>
<name>A0ABM0MM85_SACKO</name>
<keyword evidence="5" id="KW-1185">Reference proteome</keyword>
<gene>
    <name evidence="6" type="primary">LOC102807075</name>
</gene>
<proteinExistence type="predicted"/>
<protein>
    <submittedName>
        <fullName evidence="6">Nucleoporin Nup43-like</fullName>
    </submittedName>
</protein>
<sequence length="181" mass="20825">MADTVVKFVSQKVSKIRWRPVSHQGLQSSDVFVAGSWDDEQNKISMWKCPDIKSHSNEENLSAEQFEPQLLCETLHLGDVTDLKYIDSERLIASSSTGTVTVYRYHESAKTLSVHHNWEAVHRHPSRKTCACTCMTLNTPDIVTVGEDGRIQVLRIEQRYPIRTISEYDYLINVLSYNRMH</sequence>
<dbReference type="PANTHER" id="PTHR22652:SF0">
    <property type="entry name" value="NUCLEOPORIN NUP43"/>
    <property type="match status" value="1"/>
</dbReference>
<evidence type="ECO:0000256" key="3">
    <source>
        <dbReference type="ARBA" id="ARBA00022737"/>
    </source>
</evidence>
<keyword evidence="2" id="KW-0853">WD repeat</keyword>
<dbReference type="Gene3D" id="2.130.10.10">
    <property type="entry name" value="YVTN repeat-like/Quinoprotein amine dehydrogenase"/>
    <property type="match status" value="1"/>
</dbReference>
<evidence type="ECO:0000313" key="6">
    <source>
        <dbReference type="RefSeq" id="XP_006821126.1"/>
    </source>
</evidence>